<protein>
    <submittedName>
        <fullName evidence="1">IQCH protein</fullName>
    </submittedName>
</protein>
<dbReference type="InterPro" id="IPR038752">
    <property type="entry name" value="IQCH"/>
</dbReference>
<dbReference type="PANTHER" id="PTHR14465">
    <property type="entry name" value="IQ DOMAIN-CONTAINING PROTEIN H"/>
    <property type="match status" value="1"/>
</dbReference>
<proteinExistence type="predicted"/>
<reference evidence="1" key="1">
    <citation type="journal article" date="2021" name="Cell">
        <title>Tracing the genetic footprints of vertebrate landing in non-teleost ray-finned fishes.</title>
        <authorList>
            <person name="Bi X."/>
            <person name="Wang K."/>
            <person name="Yang L."/>
            <person name="Pan H."/>
            <person name="Jiang H."/>
            <person name="Wei Q."/>
            <person name="Fang M."/>
            <person name="Yu H."/>
            <person name="Zhu C."/>
            <person name="Cai Y."/>
            <person name="He Y."/>
            <person name="Gan X."/>
            <person name="Zeng H."/>
            <person name="Yu D."/>
            <person name="Zhu Y."/>
            <person name="Jiang H."/>
            <person name="Qiu Q."/>
            <person name="Yang H."/>
            <person name="Zhang Y.E."/>
            <person name="Wang W."/>
            <person name="Zhu M."/>
            <person name="He S."/>
            <person name="Zhang G."/>
        </authorList>
    </citation>
    <scope>NUCLEOTIDE SEQUENCE</scope>
    <source>
        <strain evidence="1">Pddl_001</strain>
    </source>
</reference>
<comment type="caution">
    <text evidence="1">The sequence shown here is derived from an EMBL/GenBank/DDBJ whole genome shotgun (WGS) entry which is preliminary data.</text>
</comment>
<evidence type="ECO:0000313" key="1">
    <source>
        <dbReference type="EMBL" id="MBN3283467.1"/>
    </source>
</evidence>
<dbReference type="EMBL" id="JAAWVQ010127576">
    <property type="protein sequence ID" value="MBN3283467.1"/>
    <property type="molecule type" value="Genomic_DNA"/>
</dbReference>
<name>A0ABS2Y9R7_POLSP</name>
<feature type="non-terminal residue" evidence="1">
    <location>
        <position position="1"/>
    </location>
</feature>
<evidence type="ECO:0000313" key="2">
    <source>
        <dbReference type="Proteomes" id="UP001166093"/>
    </source>
</evidence>
<sequence length="66" mass="7523">MARLCDIQDPSMDVIYVCPVKQSVEVQQYYSRLLGLHKVVDSGLLEDAADMQDRFKILTPKAMDSF</sequence>
<dbReference type="Proteomes" id="UP001166093">
    <property type="component" value="Unassembled WGS sequence"/>
</dbReference>
<accession>A0ABS2Y9R7</accession>
<keyword evidence="2" id="KW-1185">Reference proteome</keyword>
<feature type="non-terminal residue" evidence="1">
    <location>
        <position position="66"/>
    </location>
</feature>
<dbReference type="PANTHER" id="PTHR14465:SF0">
    <property type="entry name" value="IQ DOMAIN-CONTAINING PROTEIN H"/>
    <property type="match status" value="1"/>
</dbReference>
<gene>
    <name evidence="1" type="primary">Iqch_2</name>
    <name evidence="1" type="ORF">GTO93_0015045</name>
</gene>
<organism evidence="1 2">
    <name type="scientific">Polyodon spathula</name>
    <name type="common">North American paddlefish</name>
    <name type="synonym">Squalus spathula</name>
    <dbReference type="NCBI Taxonomy" id="7913"/>
    <lineage>
        <taxon>Eukaryota</taxon>
        <taxon>Metazoa</taxon>
        <taxon>Chordata</taxon>
        <taxon>Craniata</taxon>
        <taxon>Vertebrata</taxon>
        <taxon>Euteleostomi</taxon>
        <taxon>Actinopterygii</taxon>
        <taxon>Chondrostei</taxon>
        <taxon>Acipenseriformes</taxon>
        <taxon>Polyodontidae</taxon>
        <taxon>Polyodon</taxon>
    </lineage>
</organism>